<evidence type="ECO:0000313" key="2">
    <source>
        <dbReference type="EMBL" id="KAH7139383.1"/>
    </source>
</evidence>
<dbReference type="EMBL" id="JAGMWT010000001">
    <property type="protein sequence ID" value="KAH7139383.1"/>
    <property type="molecule type" value="Genomic_DNA"/>
</dbReference>
<feature type="compositionally biased region" description="Basic residues" evidence="1">
    <location>
        <begin position="276"/>
        <end position="294"/>
    </location>
</feature>
<gene>
    <name evidence="2" type="ORF">B0J11DRAFT_589203</name>
</gene>
<organism evidence="2 3">
    <name type="scientific">Dendryphion nanum</name>
    <dbReference type="NCBI Taxonomy" id="256645"/>
    <lineage>
        <taxon>Eukaryota</taxon>
        <taxon>Fungi</taxon>
        <taxon>Dikarya</taxon>
        <taxon>Ascomycota</taxon>
        <taxon>Pezizomycotina</taxon>
        <taxon>Dothideomycetes</taxon>
        <taxon>Pleosporomycetidae</taxon>
        <taxon>Pleosporales</taxon>
        <taxon>Torulaceae</taxon>
        <taxon>Dendryphion</taxon>
    </lineage>
</organism>
<sequence>MANEPPLRRSPAGPKSKGLRGLRSKLPRSTTTPVLGAYMHSPLDGALMTGPGVGPFALALTPRTPLAQRSPSINTNSSNNSTTVPSTPKEWHGKRHINFLGAFKKKAGLFSPLPSPDQLSPKAARLLGVKADEPGNPNKGNGYSHVADLEAKVGDNKQAYGERSFHWLGPEREEAAESPGRERELAAPLFTAFGVGVSKKEEQLNGKALKVLDILPSLPVKPLTQAKSDSFLPLQGKNDSRHHRHNTLAADHLRPFVQQTHIMEDNSYSDIEKASPKKRRSLGRAQVLRKRSSKAKIIRKKIKGAPLYPITEASTSDTSNMPSGDDGTELRLISEYAASSTGTNTQKSISGSNASRPKMDLDFEDSQPIRASYYEEDISADVAQPPFDHRQCASPCQPSAQHEMVQVQSPLQHLESNYLNEQVERLERNVLKYRSMCHLPTPITSQAEKDHIASTENLEDMVHDMNLEDEMEIASDTEDILIDEETDICVAQEVSVRFFPKGSVKLVNIPGPSKKNANRAPQTNRSQVKPAKLTSEYGGAVDTPSLTLQIPEKAAMHYRSSQYEIRGEKKPKLPKSVSLNLVKGWIASSVPNADRPVSGIDNDVLADRNLDVAPHPPPKDQHNYHCINQNYVFRHINCRHLPNYTDTGVLQSKPYLQPPTEVKQNGNTPIYCESCVQCNNGTGEAMWECEVEQCGFVVCTSCATKIQSEYDKTEVENPLPSSPYLLQTIQKV</sequence>
<feature type="region of interest" description="Disordered" evidence="1">
    <location>
        <begin position="510"/>
        <end position="540"/>
    </location>
</feature>
<feature type="compositionally biased region" description="Polar residues" evidence="1">
    <location>
        <begin position="337"/>
        <end position="355"/>
    </location>
</feature>
<protein>
    <submittedName>
        <fullName evidence="2">Uncharacterized protein</fullName>
    </submittedName>
</protein>
<feature type="region of interest" description="Disordered" evidence="1">
    <location>
        <begin position="1"/>
        <end position="33"/>
    </location>
</feature>
<feature type="region of interest" description="Disordered" evidence="1">
    <location>
        <begin position="67"/>
        <end position="93"/>
    </location>
</feature>
<feature type="compositionally biased region" description="Low complexity" evidence="1">
    <location>
        <begin position="70"/>
        <end position="88"/>
    </location>
</feature>
<name>A0A9P9IXJ5_9PLEO</name>
<accession>A0A9P9IXJ5</accession>
<proteinExistence type="predicted"/>
<evidence type="ECO:0000256" key="1">
    <source>
        <dbReference type="SAM" id="MobiDB-lite"/>
    </source>
</evidence>
<evidence type="ECO:0000313" key="3">
    <source>
        <dbReference type="Proteomes" id="UP000700596"/>
    </source>
</evidence>
<dbReference type="AlphaFoldDB" id="A0A9P9IXJ5"/>
<feature type="compositionally biased region" description="Basic residues" evidence="1">
    <location>
        <begin position="17"/>
        <end position="26"/>
    </location>
</feature>
<comment type="caution">
    <text evidence="2">The sequence shown here is derived from an EMBL/GenBank/DDBJ whole genome shotgun (WGS) entry which is preliminary data.</text>
</comment>
<dbReference type="Proteomes" id="UP000700596">
    <property type="component" value="Unassembled WGS sequence"/>
</dbReference>
<dbReference type="OrthoDB" id="3790861at2759"/>
<feature type="region of interest" description="Disordered" evidence="1">
    <location>
        <begin position="337"/>
        <end position="360"/>
    </location>
</feature>
<reference evidence="2" key="1">
    <citation type="journal article" date="2021" name="Nat. Commun.">
        <title>Genetic determinants of endophytism in the Arabidopsis root mycobiome.</title>
        <authorList>
            <person name="Mesny F."/>
            <person name="Miyauchi S."/>
            <person name="Thiergart T."/>
            <person name="Pickel B."/>
            <person name="Atanasova L."/>
            <person name="Karlsson M."/>
            <person name="Huettel B."/>
            <person name="Barry K.W."/>
            <person name="Haridas S."/>
            <person name="Chen C."/>
            <person name="Bauer D."/>
            <person name="Andreopoulos W."/>
            <person name="Pangilinan J."/>
            <person name="LaButti K."/>
            <person name="Riley R."/>
            <person name="Lipzen A."/>
            <person name="Clum A."/>
            <person name="Drula E."/>
            <person name="Henrissat B."/>
            <person name="Kohler A."/>
            <person name="Grigoriev I.V."/>
            <person name="Martin F.M."/>
            <person name="Hacquard S."/>
        </authorList>
    </citation>
    <scope>NUCLEOTIDE SEQUENCE</scope>
    <source>
        <strain evidence="2">MPI-CAGE-CH-0243</strain>
    </source>
</reference>
<keyword evidence="3" id="KW-1185">Reference proteome</keyword>
<feature type="region of interest" description="Disordered" evidence="1">
    <location>
        <begin position="273"/>
        <end position="294"/>
    </location>
</feature>